<proteinExistence type="inferred from homology"/>
<dbReference type="EC" id="3.1.3.16" evidence="1"/>
<dbReference type="SUPFAM" id="SSF81606">
    <property type="entry name" value="PP2C-like"/>
    <property type="match status" value="1"/>
</dbReference>
<name>A0A420HJR0_9PEZI</name>
<sequence>MRRILCKIYFTQVKTSYRNSKMCSCVASYHSTTRDLSRVSSATNADPNLSKENIPFRFETGIALYAKKKPRPFPPPFDSPPRSFSDPTNTYDRSSDKCGYFKGEYMKGFTNGDDAVYADNYFIAVNDGVGAWSTRPGGHAGLWSRLVMHFWALEIENNLSEPDPIRSLQNAYEQSIKATAEPNNWQGTTTATGALMYYKNTSQKSGAQTTPLLFIVNLGDSQILVTRPRESRLVFKSTQQWHWYDCPRQLGTNSPDTPCDKATLDVVEIEENDIILAVSDGVTDNLWEHEIIKNVVDSVNNWKDSESIQNAAKKHNGDAELMRFVADELMKAAKAIATDPFAESPFMEQAIKEGLAVQGGKLDDISVVAAICKRSRTPCLK</sequence>
<evidence type="ECO:0000256" key="1">
    <source>
        <dbReference type="RuleBase" id="RU366020"/>
    </source>
</evidence>
<dbReference type="Gene3D" id="3.60.40.10">
    <property type="entry name" value="PPM-type phosphatase domain"/>
    <property type="match status" value="1"/>
</dbReference>
<keyword evidence="1" id="KW-0460">Magnesium</keyword>
<gene>
    <name evidence="4" type="ORF">GcM3_186021</name>
</gene>
<dbReference type="FunFam" id="3.60.40.10:FF:000118">
    <property type="entry name" value="Phosphatase 2C-like domain-containing protein"/>
    <property type="match status" value="1"/>
</dbReference>
<dbReference type="PROSITE" id="PS51746">
    <property type="entry name" value="PPM_2"/>
    <property type="match status" value="1"/>
</dbReference>
<keyword evidence="1" id="KW-0904">Protein phosphatase</keyword>
<reference evidence="4 5" key="1">
    <citation type="journal article" date="2018" name="BMC Genomics">
        <title>Comparative genome analyses reveal sequence features reflecting distinct modes of host-adaptation between dicot and monocot powdery mildew.</title>
        <authorList>
            <person name="Wu Y."/>
            <person name="Ma X."/>
            <person name="Pan Z."/>
            <person name="Kale S.D."/>
            <person name="Song Y."/>
            <person name="King H."/>
            <person name="Zhang Q."/>
            <person name="Presley C."/>
            <person name="Deng X."/>
            <person name="Wei C.I."/>
            <person name="Xiao S."/>
        </authorList>
    </citation>
    <scope>NUCLEOTIDE SEQUENCE [LARGE SCALE GENOMIC DNA]</scope>
    <source>
        <strain evidence="4">UMSG3</strain>
    </source>
</reference>
<dbReference type="PANTHER" id="PTHR12320">
    <property type="entry name" value="PROTEIN PHOSPHATASE 2C"/>
    <property type="match status" value="1"/>
</dbReference>
<evidence type="ECO:0000313" key="5">
    <source>
        <dbReference type="Proteomes" id="UP000283383"/>
    </source>
</evidence>
<organism evidence="4 5">
    <name type="scientific">Golovinomyces cichoracearum</name>
    <dbReference type="NCBI Taxonomy" id="62708"/>
    <lineage>
        <taxon>Eukaryota</taxon>
        <taxon>Fungi</taxon>
        <taxon>Dikarya</taxon>
        <taxon>Ascomycota</taxon>
        <taxon>Pezizomycotina</taxon>
        <taxon>Leotiomycetes</taxon>
        <taxon>Erysiphales</taxon>
        <taxon>Erysiphaceae</taxon>
        <taxon>Golovinomyces</taxon>
    </lineage>
</organism>
<comment type="cofactor">
    <cofactor evidence="1">
        <name>Mg(2+)</name>
        <dbReference type="ChEBI" id="CHEBI:18420"/>
    </cofactor>
</comment>
<evidence type="ECO:0000259" key="3">
    <source>
        <dbReference type="PROSITE" id="PS51746"/>
    </source>
</evidence>
<dbReference type="InterPro" id="IPR036457">
    <property type="entry name" value="PPM-type-like_dom_sf"/>
</dbReference>
<protein>
    <recommendedName>
        <fullName evidence="1">Protein phosphatase</fullName>
        <ecNumber evidence="1">3.1.3.16</ecNumber>
    </recommendedName>
</protein>
<feature type="domain" description="PPM-type phosphatase" evidence="3">
    <location>
        <begin position="90"/>
        <end position="372"/>
    </location>
</feature>
<dbReference type="STRING" id="62708.A0A420HJR0"/>
<comment type="catalytic activity">
    <reaction evidence="1">
        <text>O-phospho-L-threonyl-[protein] + H2O = L-threonyl-[protein] + phosphate</text>
        <dbReference type="Rhea" id="RHEA:47004"/>
        <dbReference type="Rhea" id="RHEA-COMP:11060"/>
        <dbReference type="Rhea" id="RHEA-COMP:11605"/>
        <dbReference type="ChEBI" id="CHEBI:15377"/>
        <dbReference type="ChEBI" id="CHEBI:30013"/>
        <dbReference type="ChEBI" id="CHEBI:43474"/>
        <dbReference type="ChEBI" id="CHEBI:61977"/>
        <dbReference type="EC" id="3.1.3.16"/>
    </reaction>
</comment>
<dbReference type="InterPro" id="IPR039123">
    <property type="entry name" value="PPTC7"/>
</dbReference>
<keyword evidence="1" id="KW-0378">Hydrolase</keyword>
<keyword evidence="1" id="KW-0479">Metal-binding</keyword>
<dbReference type="AlphaFoldDB" id="A0A420HJR0"/>
<dbReference type="GO" id="GO:0046872">
    <property type="term" value="F:metal ion binding"/>
    <property type="evidence" value="ECO:0007669"/>
    <property type="project" value="UniProtKB-UniRule"/>
</dbReference>
<dbReference type="SMART" id="SM00332">
    <property type="entry name" value="PP2Cc"/>
    <property type="match status" value="1"/>
</dbReference>
<dbReference type="GO" id="GO:0004722">
    <property type="term" value="F:protein serine/threonine phosphatase activity"/>
    <property type="evidence" value="ECO:0007669"/>
    <property type="project" value="UniProtKB-EC"/>
</dbReference>
<feature type="region of interest" description="Disordered" evidence="2">
    <location>
        <begin position="71"/>
        <end position="91"/>
    </location>
</feature>
<keyword evidence="5" id="KW-1185">Reference proteome</keyword>
<accession>A0A420HJR0</accession>
<comment type="catalytic activity">
    <reaction evidence="1">
        <text>O-phospho-L-seryl-[protein] + H2O = L-seryl-[protein] + phosphate</text>
        <dbReference type="Rhea" id="RHEA:20629"/>
        <dbReference type="Rhea" id="RHEA-COMP:9863"/>
        <dbReference type="Rhea" id="RHEA-COMP:11604"/>
        <dbReference type="ChEBI" id="CHEBI:15377"/>
        <dbReference type="ChEBI" id="CHEBI:29999"/>
        <dbReference type="ChEBI" id="CHEBI:43474"/>
        <dbReference type="ChEBI" id="CHEBI:83421"/>
        <dbReference type="EC" id="3.1.3.16"/>
    </reaction>
</comment>
<dbReference type="EMBL" id="MCBQ01018691">
    <property type="protein sequence ID" value="RKF57660.1"/>
    <property type="molecule type" value="Genomic_DNA"/>
</dbReference>
<evidence type="ECO:0000313" key="4">
    <source>
        <dbReference type="EMBL" id="RKF57660.1"/>
    </source>
</evidence>
<comment type="similarity">
    <text evidence="1">Belongs to the PP2C family.</text>
</comment>
<dbReference type="PANTHER" id="PTHR12320:SF24">
    <property type="entry name" value="PROTEIN PHOSPHATASE"/>
    <property type="match status" value="1"/>
</dbReference>
<dbReference type="Proteomes" id="UP000283383">
    <property type="component" value="Unassembled WGS sequence"/>
</dbReference>
<comment type="cofactor">
    <cofactor evidence="1">
        <name>Mn(2+)</name>
        <dbReference type="ChEBI" id="CHEBI:29035"/>
    </cofactor>
</comment>
<evidence type="ECO:0000256" key="2">
    <source>
        <dbReference type="SAM" id="MobiDB-lite"/>
    </source>
</evidence>
<dbReference type="InterPro" id="IPR001932">
    <property type="entry name" value="PPM-type_phosphatase-like_dom"/>
</dbReference>
<keyword evidence="1" id="KW-0464">Manganese</keyword>
<comment type="caution">
    <text evidence="4">The sequence shown here is derived from an EMBL/GenBank/DDBJ whole genome shotgun (WGS) entry which is preliminary data.</text>
</comment>